<feature type="region of interest" description="Disordered" evidence="1">
    <location>
        <begin position="274"/>
        <end position="295"/>
    </location>
</feature>
<evidence type="ECO:0000313" key="4">
    <source>
        <dbReference type="Proteomes" id="UP001284654"/>
    </source>
</evidence>
<evidence type="ECO:0000256" key="1">
    <source>
        <dbReference type="SAM" id="MobiDB-lite"/>
    </source>
</evidence>
<dbReference type="Pfam" id="PF03432">
    <property type="entry name" value="Relaxase"/>
    <property type="match status" value="1"/>
</dbReference>
<feature type="domain" description="MobA/VirD2-like nuclease" evidence="2">
    <location>
        <begin position="52"/>
        <end position="126"/>
    </location>
</feature>
<dbReference type="RefSeq" id="WP_317306879.1">
    <property type="nucleotide sequence ID" value="NZ_JAWJYY010000005.1"/>
</dbReference>
<accession>A0AAW8Z2F6</accession>
<feature type="compositionally biased region" description="Basic and acidic residues" evidence="1">
    <location>
        <begin position="475"/>
        <end position="499"/>
    </location>
</feature>
<dbReference type="EMBL" id="JAWJYY010000005">
    <property type="protein sequence ID" value="MDV4317119.1"/>
    <property type="molecule type" value="Genomic_DNA"/>
</dbReference>
<name>A0AAW8Z2F6_9GAMM</name>
<dbReference type="Proteomes" id="UP001284654">
    <property type="component" value="Unassembled WGS sequence"/>
</dbReference>
<feature type="region of interest" description="Disordered" evidence="1">
    <location>
        <begin position="475"/>
        <end position="541"/>
    </location>
</feature>
<sequence length="541" mass="61933">MIVKFLGNKGGGSAGATIDYLLGKDRDRPGAVLLSGDPELTQRLADNLDFQNRYTVGVLSFEELNLEEHQKEAIMQSFEETLLAGLERDQYDITWVEHTDKGRLELNFVIPNVELSTGKRLQPYFDQADRPLVENWKQVTNFEHGLTDPHAPEKAQAVKTLNSQNLPQSVKEIKEQIGTAIAEQISNGNIQNRQDVVKTLKDAGFEIARETDRSISIKNPDSKRNIRLEGVIYENRQFDKQFAEEHRRAGQDYQRTSRERYETALGKLQRLIESKQQGNRENFKVKPSNHQRPAAENQKRFAFEYSHGSNSGHLDYSVSSLSWRQLVVSEANPEQAAGISRNQSQSRADTSRKTNLAEGDTTRERRQENLIYHGEEQQKSGRLRNHIQSNGTEIGKIESNFKTPFENPFNQSNDGKEFLMDSGSLFENLATSKEAKQDVKQSNLNQAEQDNAKRLYESLQRLIELVREAIERAKRYKSKSERADRNLEHSESSIEKSERGISQSKSAIKQSEQQIKRSEQQLNQQMKEKQANRKASRGIER</sequence>
<protein>
    <submittedName>
        <fullName evidence="3">Relaxase/mobilization nuclease domain-containing protein</fullName>
    </submittedName>
</protein>
<reference evidence="3" key="1">
    <citation type="submission" date="2023-10" db="EMBL/GenBank/DDBJ databases">
        <authorList>
            <person name="Sykes E.M.E."/>
            <person name="Khan I.U.H."/>
            <person name="Kumar A."/>
        </authorList>
    </citation>
    <scope>NUCLEOTIDE SEQUENCE</scope>
    <source>
        <strain evidence="3">IK5</strain>
    </source>
</reference>
<comment type="caution">
    <text evidence="3">The sequence shown here is derived from an EMBL/GenBank/DDBJ whole genome shotgun (WGS) entry which is preliminary data.</text>
</comment>
<feature type="region of interest" description="Disordered" evidence="1">
    <location>
        <begin position="398"/>
        <end position="418"/>
    </location>
</feature>
<dbReference type="AlphaFoldDB" id="A0AAW8Z2F6"/>
<gene>
    <name evidence="3" type="ORF">MSG88_15485</name>
</gene>
<feature type="region of interest" description="Disordered" evidence="1">
    <location>
        <begin position="332"/>
        <end position="366"/>
    </location>
</feature>
<feature type="compositionally biased region" description="Polar residues" evidence="1">
    <location>
        <begin position="500"/>
        <end position="513"/>
    </location>
</feature>
<feature type="compositionally biased region" description="Basic and acidic residues" evidence="1">
    <location>
        <begin position="526"/>
        <end position="541"/>
    </location>
</feature>
<evidence type="ECO:0000313" key="3">
    <source>
        <dbReference type="EMBL" id="MDV4317119.1"/>
    </source>
</evidence>
<evidence type="ECO:0000259" key="2">
    <source>
        <dbReference type="Pfam" id="PF03432"/>
    </source>
</evidence>
<organism evidence="3 4">
    <name type="scientific">Acinetobacter indicus</name>
    <dbReference type="NCBI Taxonomy" id="756892"/>
    <lineage>
        <taxon>Bacteria</taxon>
        <taxon>Pseudomonadati</taxon>
        <taxon>Pseudomonadota</taxon>
        <taxon>Gammaproteobacteria</taxon>
        <taxon>Moraxellales</taxon>
        <taxon>Moraxellaceae</taxon>
        <taxon>Acinetobacter</taxon>
    </lineage>
</organism>
<proteinExistence type="predicted"/>
<dbReference type="InterPro" id="IPR005094">
    <property type="entry name" value="Endonuclease_MobA/VirD2"/>
</dbReference>